<dbReference type="Proteomes" id="UP000310200">
    <property type="component" value="Unassembled WGS sequence"/>
</dbReference>
<evidence type="ECO:0000313" key="1">
    <source>
        <dbReference type="EMBL" id="TGZ50716.1"/>
    </source>
</evidence>
<name>A0A4S2KN06_9HYME</name>
<dbReference type="AlphaFoldDB" id="A0A4S2KN06"/>
<protein>
    <submittedName>
        <fullName evidence="1">Uncharacterized protein</fullName>
    </submittedName>
</protein>
<accession>A0A4S2KN06</accession>
<reference evidence="1 2" key="1">
    <citation type="journal article" date="2019" name="Philos. Trans. R. Soc. Lond., B, Biol. Sci.">
        <title>Ant behaviour and brain gene expression of defending hosts depend on the ecological success of the intruding social parasite.</title>
        <authorList>
            <person name="Kaur R."/>
            <person name="Stoldt M."/>
            <person name="Jongepier E."/>
            <person name="Feldmeyer B."/>
            <person name="Menzel F."/>
            <person name="Bornberg-Bauer E."/>
            <person name="Foitzik S."/>
        </authorList>
    </citation>
    <scope>NUCLEOTIDE SEQUENCE [LARGE SCALE GENOMIC DNA]</scope>
    <source>
        <tissue evidence="1">Whole body</tissue>
    </source>
</reference>
<organism evidence="1 2">
    <name type="scientific">Temnothorax longispinosus</name>
    <dbReference type="NCBI Taxonomy" id="300112"/>
    <lineage>
        <taxon>Eukaryota</taxon>
        <taxon>Metazoa</taxon>
        <taxon>Ecdysozoa</taxon>
        <taxon>Arthropoda</taxon>
        <taxon>Hexapoda</taxon>
        <taxon>Insecta</taxon>
        <taxon>Pterygota</taxon>
        <taxon>Neoptera</taxon>
        <taxon>Endopterygota</taxon>
        <taxon>Hymenoptera</taxon>
        <taxon>Apocrita</taxon>
        <taxon>Aculeata</taxon>
        <taxon>Formicoidea</taxon>
        <taxon>Formicidae</taxon>
        <taxon>Myrmicinae</taxon>
        <taxon>Temnothorax</taxon>
    </lineage>
</organism>
<sequence length="96" mass="11298">MQRFRTTKLAVPIQNVAAREHTLSSFVSFVDLHHPSRRLARFRHSVTAFDHVSKLRRAQIFNKERANWRRHGECYSQYTYMRLTTLSRDPDLGGAP</sequence>
<proteinExistence type="predicted"/>
<keyword evidence="2" id="KW-1185">Reference proteome</keyword>
<dbReference type="EMBL" id="QBLH01001897">
    <property type="protein sequence ID" value="TGZ50716.1"/>
    <property type="molecule type" value="Genomic_DNA"/>
</dbReference>
<evidence type="ECO:0000313" key="2">
    <source>
        <dbReference type="Proteomes" id="UP000310200"/>
    </source>
</evidence>
<comment type="caution">
    <text evidence="1">The sequence shown here is derived from an EMBL/GenBank/DDBJ whole genome shotgun (WGS) entry which is preliminary data.</text>
</comment>
<gene>
    <name evidence="1" type="ORF">DBV15_06922</name>
</gene>